<feature type="domain" description="Metalloprotease TldD/E N-terminal" evidence="3">
    <location>
        <begin position="30"/>
        <end position="93"/>
    </location>
</feature>
<dbReference type="InterPro" id="IPR045569">
    <property type="entry name" value="Metalloprtase-TldD/E_C"/>
</dbReference>
<dbReference type="InterPro" id="IPR035068">
    <property type="entry name" value="TldD/PmbA_N"/>
</dbReference>
<keyword evidence="7" id="KW-1185">Reference proteome</keyword>
<dbReference type="Gene3D" id="3.30.2290.10">
    <property type="entry name" value="PmbA/TldD superfamily"/>
    <property type="match status" value="1"/>
</dbReference>
<evidence type="ECO:0000259" key="3">
    <source>
        <dbReference type="Pfam" id="PF01523"/>
    </source>
</evidence>
<dbReference type="RefSeq" id="WP_075473864.1">
    <property type="nucleotide sequence ID" value="NZ_CP011299.1"/>
</dbReference>
<dbReference type="PATRIC" id="fig|118110.3.peg.77"/>
<dbReference type="STRING" id="118110.XW81_00420"/>
<organism evidence="6 7">
    <name type="scientific">Buchnera aphidicola subsp. Schlechtendalia chinensis</name>
    <dbReference type="NCBI Taxonomy" id="118110"/>
    <lineage>
        <taxon>Bacteria</taxon>
        <taxon>Pseudomonadati</taxon>
        <taxon>Pseudomonadota</taxon>
        <taxon>Gammaproteobacteria</taxon>
        <taxon>Enterobacterales</taxon>
        <taxon>Erwiniaceae</taxon>
        <taxon>Buchnera</taxon>
    </lineage>
</organism>
<dbReference type="Pfam" id="PF01523">
    <property type="entry name" value="PmbA_TldD_1st"/>
    <property type="match status" value="1"/>
</dbReference>
<dbReference type="AlphaFoldDB" id="A0A172WD58"/>
<feature type="domain" description="Metalloprotease TldD/E central" evidence="5">
    <location>
        <begin position="125"/>
        <end position="229"/>
    </location>
</feature>
<sequence length="446" mass="50200">MKFDYEFKEKQFKNVIIYILNLVSTYSATAEVLISYKSSVDLNMRNKKIDYVKFSDDNFITITVYKSRRKSTVSSSDFSISSLKKSIDRAMDIINYVSCDLLSGLPDVALLAIGNLKNLNLYHYWKWDLNYAYDLTLLSESEAFKVDKRIVNTEGSTFNSCISINVFGNSHGMLESYNTTSYFMSSCMIAKDKHDMQRDMSYTIARNINDLTSPKLLGITSSNRAISRLNSKKLSSVKSPIIFSSELSSEFFSYLIQAIDGHNVYKKSTFLLNSLEKRIFPNWLNIQEDPHIVKGLGSKCFDLEGVRTSSRMIVENGILKTWLLDNYSSKRIGLVNTANSGGIHNWLILGFSEMNLKMLLELMNTGILITELLGNGLNVSTGDYSCGAVGFWIEHGIVKYPVSEITISGNLKDMFQNIVSIGNDIDTRHKILSGSILLSSIQISGL</sequence>
<proteinExistence type="inferred from homology"/>
<dbReference type="SUPFAM" id="SSF111283">
    <property type="entry name" value="Putative modulator of DNA gyrase, PmbA/TldD"/>
    <property type="match status" value="1"/>
</dbReference>
<dbReference type="GO" id="GO:0008237">
    <property type="term" value="F:metallopeptidase activity"/>
    <property type="evidence" value="ECO:0007669"/>
    <property type="project" value="InterPro"/>
</dbReference>
<feature type="domain" description="Metalloprotease TldD/E C-terminal" evidence="4">
    <location>
        <begin position="238"/>
        <end position="445"/>
    </location>
</feature>
<dbReference type="InterPro" id="IPR047657">
    <property type="entry name" value="PmbA"/>
</dbReference>
<dbReference type="InterPro" id="IPR002510">
    <property type="entry name" value="Metalloprtase-TldD/E_N"/>
</dbReference>
<gene>
    <name evidence="6" type="primary">pmbA</name>
    <name evidence="6" type="ORF">XW81_00420</name>
</gene>
<evidence type="ECO:0000259" key="4">
    <source>
        <dbReference type="Pfam" id="PF19289"/>
    </source>
</evidence>
<dbReference type="PANTHER" id="PTHR43421">
    <property type="entry name" value="METALLOPROTEASE PMBA"/>
    <property type="match status" value="1"/>
</dbReference>
<dbReference type="OrthoDB" id="9803618at2"/>
<evidence type="ECO:0000313" key="7">
    <source>
        <dbReference type="Proteomes" id="UP000077654"/>
    </source>
</evidence>
<dbReference type="Pfam" id="PF19290">
    <property type="entry name" value="PmbA_TldD_2nd"/>
    <property type="match status" value="1"/>
</dbReference>
<dbReference type="Proteomes" id="UP000077654">
    <property type="component" value="Chromosome"/>
</dbReference>
<dbReference type="InterPro" id="IPR036059">
    <property type="entry name" value="TldD/PmbA_sf"/>
</dbReference>
<evidence type="ECO:0000259" key="5">
    <source>
        <dbReference type="Pfam" id="PF19290"/>
    </source>
</evidence>
<dbReference type="EMBL" id="CP011299">
    <property type="protein sequence ID" value="ANF16899.1"/>
    <property type="molecule type" value="Genomic_DNA"/>
</dbReference>
<evidence type="ECO:0000256" key="1">
    <source>
        <dbReference type="ARBA" id="ARBA00002796"/>
    </source>
</evidence>
<dbReference type="PANTHER" id="PTHR43421:SF1">
    <property type="entry name" value="METALLOPROTEASE PMBA"/>
    <property type="match status" value="1"/>
</dbReference>
<comment type="similarity">
    <text evidence="2">Belongs to the peptidase U62 family.</text>
</comment>
<dbReference type="Pfam" id="PF19289">
    <property type="entry name" value="PmbA_TldD_3rd"/>
    <property type="match status" value="1"/>
</dbReference>
<reference evidence="6 7" key="1">
    <citation type="submission" date="2015-04" db="EMBL/GenBank/DDBJ databases">
        <title>Buchnera aphidicola assembly.</title>
        <authorList>
            <person name="Zhang Y."/>
        </authorList>
    </citation>
    <scope>NUCLEOTIDE SEQUENCE [LARGE SCALE GENOMIC DNA]</scope>
    <source>
        <strain evidence="6 7">SC</strain>
    </source>
</reference>
<name>A0A172WD58_BUCSC</name>
<dbReference type="InterPro" id="IPR045570">
    <property type="entry name" value="Metalloprtase-TldD/E_cen_dom"/>
</dbReference>
<protein>
    <submittedName>
        <fullName evidence="6">Peptidase PmbA</fullName>
    </submittedName>
</protein>
<evidence type="ECO:0000256" key="2">
    <source>
        <dbReference type="ARBA" id="ARBA00005836"/>
    </source>
</evidence>
<dbReference type="NCBIfam" id="NF008268">
    <property type="entry name" value="PRK11040.1"/>
    <property type="match status" value="1"/>
</dbReference>
<accession>A0A172WD58</accession>
<dbReference type="GO" id="GO:0006508">
    <property type="term" value="P:proteolysis"/>
    <property type="evidence" value="ECO:0007669"/>
    <property type="project" value="InterPro"/>
</dbReference>
<evidence type="ECO:0000313" key="6">
    <source>
        <dbReference type="EMBL" id="ANF16899.1"/>
    </source>
</evidence>
<dbReference type="GO" id="GO:0005829">
    <property type="term" value="C:cytosol"/>
    <property type="evidence" value="ECO:0007669"/>
    <property type="project" value="TreeGrafter"/>
</dbReference>
<comment type="function">
    <text evidence="1">Probable metalloprotease.</text>
</comment>